<evidence type="ECO:0008006" key="4">
    <source>
        <dbReference type="Google" id="ProtNLM"/>
    </source>
</evidence>
<dbReference type="Proteomes" id="UP000070810">
    <property type="component" value="Unassembled WGS sequence"/>
</dbReference>
<gene>
    <name evidence="2" type="ORF">NS354_12375</name>
</gene>
<organism evidence="2 3">
    <name type="scientific">Leucobacter chromiiresistens</name>
    <dbReference type="NCBI Taxonomy" id="1079994"/>
    <lineage>
        <taxon>Bacteria</taxon>
        <taxon>Bacillati</taxon>
        <taxon>Actinomycetota</taxon>
        <taxon>Actinomycetes</taxon>
        <taxon>Micrococcales</taxon>
        <taxon>Microbacteriaceae</taxon>
        <taxon>Leucobacter</taxon>
    </lineage>
</organism>
<dbReference type="Gene3D" id="3.30.1330.40">
    <property type="entry name" value="RutC-like"/>
    <property type="match status" value="1"/>
</dbReference>
<comment type="similarity">
    <text evidence="1">Belongs to the RutC family.</text>
</comment>
<evidence type="ECO:0000313" key="3">
    <source>
        <dbReference type="Proteomes" id="UP000070810"/>
    </source>
</evidence>
<dbReference type="EMBL" id="LDRK01000125">
    <property type="protein sequence ID" value="KTR81487.1"/>
    <property type="molecule type" value="Genomic_DNA"/>
</dbReference>
<dbReference type="GO" id="GO:0005829">
    <property type="term" value="C:cytosol"/>
    <property type="evidence" value="ECO:0007669"/>
    <property type="project" value="TreeGrafter"/>
</dbReference>
<proteinExistence type="inferred from homology"/>
<dbReference type="OrthoDB" id="8684161at2"/>
<evidence type="ECO:0000313" key="2">
    <source>
        <dbReference type="EMBL" id="KTR81487.1"/>
    </source>
</evidence>
<dbReference type="SUPFAM" id="SSF55298">
    <property type="entry name" value="YjgF-like"/>
    <property type="match status" value="1"/>
</dbReference>
<dbReference type="InterPro" id="IPR035959">
    <property type="entry name" value="RutC-like_sf"/>
</dbReference>
<keyword evidence="3" id="KW-1185">Reference proteome</keyword>
<evidence type="ECO:0000256" key="1">
    <source>
        <dbReference type="ARBA" id="ARBA00010552"/>
    </source>
</evidence>
<dbReference type="AlphaFoldDB" id="A0A147EAM6"/>
<dbReference type="PATRIC" id="fig|1079994.3.peg.402"/>
<protein>
    <recommendedName>
        <fullName evidence="4">Enamine deaminase RidA, house cleaning of reactive enamine intermediates, YjgF/YER057c/UK114 family</fullName>
    </recommendedName>
</protein>
<comment type="caution">
    <text evidence="2">The sequence shown here is derived from an EMBL/GenBank/DDBJ whole genome shotgun (WGS) entry which is preliminary data.</text>
</comment>
<name>A0A147EAM6_9MICO</name>
<reference evidence="2 3" key="1">
    <citation type="journal article" date="2016" name="Front. Microbiol.">
        <title>Genomic Resource of Rice Seed Associated Bacteria.</title>
        <authorList>
            <person name="Midha S."/>
            <person name="Bansal K."/>
            <person name="Sharma S."/>
            <person name="Kumar N."/>
            <person name="Patil P.P."/>
            <person name="Chaudhry V."/>
            <person name="Patil P.B."/>
        </authorList>
    </citation>
    <scope>NUCLEOTIDE SEQUENCE [LARGE SCALE GENOMIC DNA]</scope>
    <source>
        <strain evidence="2 3">NS354</strain>
    </source>
</reference>
<sequence>MSAGVRRVPEESNGALSSSVTVIGETAYTTVIPLDAEGRLVEGITAQSEAVIDALEVDLAAVGAGLADIAHLTIYLRDLAEHRPAFNEVYARRFGDRVPVRCAVGVAELARPTMLVELTAIAAVPRG</sequence>
<dbReference type="RefSeq" id="WP_058594754.1">
    <property type="nucleotide sequence ID" value="NZ_LDRK01000125.1"/>
</dbReference>
<dbReference type="CDD" id="cd00448">
    <property type="entry name" value="YjgF_YER057c_UK114_family"/>
    <property type="match status" value="1"/>
</dbReference>
<dbReference type="PANTHER" id="PTHR11803:SF58">
    <property type="entry name" value="PROTEIN HMF1-RELATED"/>
    <property type="match status" value="1"/>
</dbReference>
<dbReference type="Pfam" id="PF01042">
    <property type="entry name" value="Ribonuc_L-PSP"/>
    <property type="match status" value="1"/>
</dbReference>
<accession>A0A147EAM6</accession>
<dbReference type="InterPro" id="IPR006175">
    <property type="entry name" value="YjgF/YER057c/UK114"/>
</dbReference>
<dbReference type="GO" id="GO:0019239">
    <property type="term" value="F:deaminase activity"/>
    <property type="evidence" value="ECO:0007669"/>
    <property type="project" value="TreeGrafter"/>
</dbReference>
<dbReference type="PANTHER" id="PTHR11803">
    <property type="entry name" value="2-IMINOBUTANOATE/2-IMINOPROPANOATE DEAMINASE RIDA"/>
    <property type="match status" value="1"/>
</dbReference>